<evidence type="ECO:0000313" key="3">
    <source>
        <dbReference type="EMBL" id="KAI5351723.1"/>
    </source>
</evidence>
<feature type="domain" description="CCHC-type" evidence="2">
    <location>
        <begin position="61"/>
        <end position="76"/>
    </location>
</feature>
<evidence type="ECO:0000313" key="4">
    <source>
        <dbReference type="Proteomes" id="UP001054821"/>
    </source>
</evidence>
<organism evidence="3 4">
    <name type="scientific">Prunus dulcis</name>
    <name type="common">Almond</name>
    <name type="synonym">Amygdalus dulcis</name>
    <dbReference type="NCBI Taxonomy" id="3755"/>
    <lineage>
        <taxon>Eukaryota</taxon>
        <taxon>Viridiplantae</taxon>
        <taxon>Streptophyta</taxon>
        <taxon>Embryophyta</taxon>
        <taxon>Tracheophyta</taxon>
        <taxon>Spermatophyta</taxon>
        <taxon>Magnoliopsida</taxon>
        <taxon>eudicotyledons</taxon>
        <taxon>Gunneridae</taxon>
        <taxon>Pentapetalae</taxon>
        <taxon>rosids</taxon>
        <taxon>fabids</taxon>
        <taxon>Rosales</taxon>
        <taxon>Rosaceae</taxon>
        <taxon>Amygdaloideae</taxon>
        <taxon>Amygdaleae</taxon>
        <taxon>Prunus</taxon>
    </lineage>
</organism>
<sequence length="81" mass="9125">MQIATKLKTADPGLLIKRSTMSRLASDVVDDALMSEEGCELLSETLKSLQEKAMKRGIRHCRECGHIGHDRRQCPRNFNTP</sequence>
<keyword evidence="1" id="KW-0862">Zinc</keyword>
<dbReference type="PROSITE" id="PS50158">
    <property type="entry name" value="ZF_CCHC"/>
    <property type="match status" value="1"/>
</dbReference>
<proteinExistence type="predicted"/>
<reference evidence="3 4" key="1">
    <citation type="journal article" date="2022" name="G3 (Bethesda)">
        <title>Whole-genome sequence and methylome profiling of the almond [Prunus dulcis (Mill.) D.A. Webb] cultivar 'Nonpareil'.</title>
        <authorList>
            <person name="D'Amico-Willman K.M."/>
            <person name="Ouma W.Z."/>
            <person name="Meulia T."/>
            <person name="Sideli G.M."/>
            <person name="Gradziel T.M."/>
            <person name="Fresnedo-Ramirez J."/>
        </authorList>
    </citation>
    <scope>NUCLEOTIDE SEQUENCE [LARGE SCALE GENOMIC DNA]</scope>
    <source>
        <strain evidence="3">Clone GOH B32 T37-40</strain>
    </source>
</reference>
<dbReference type="SUPFAM" id="SSF57756">
    <property type="entry name" value="Retrovirus zinc finger-like domains"/>
    <property type="match status" value="1"/>
</dbReference>
<gene>
    <name evidence="3" type="ORF">L3X38_004614</name>
</gene>
<keyword evidence="1" id="KW-0479">Metal-binding</keyword>
<protein>
    <recommendedName>
        <fullName evidence="2">CCHC-type domain-containing protein</fullName>
    </recommendedName>
</protein>
<dbReference type="InterPro" id="IPR001878">
    <property type="entry name" value="Znf_CCHC"/>
</dbReference>
<dbReference type="AlphaFoldDB" id="A0AAD5F3F7"/>
<dbReference type="GO" id="GO:0003676">
    <property type="term" value="F:nucleic acid binding"/>
    <property type="evidence" value="ECO:0007669"/>
    <property type="project" value="InterPro"/>
</dbReference>
<name>A0AAD5F3F7_PRUDU</name>
<dbReference type="EMBL" id="JAJFAZ020000001">
    <property type="protein sequence ID" value="KAI5351723.1"/>
    <property type="molecule type" value="Genomic_DNA"/>
</dbReference>
<evidence type="ECO:0000259" key="2">
    <source>
        <dbReference type="PROSITE" id="PS50158"/>
    </source>
</evidence>
<keyword evidence="1" id="KW-0863">Zinc-finger</keyword>
<comment type="caution">
    <text evidence="3">The sequence shown here is derived from an EMBL/GenBank/DDBJ whole genome shotgun (WGS) entry which is preliminary data.</text>
</comment>
<dbReference type="Proteomes" id="UP001054821">
    <property type="component" value="Chromosome 1"/>
</dbReference>
<dbReference type="InterPro" id="IPR036875">
    <property type="entry name" value="Znf_CCHC_sf"/>
</dbReference>
<accession>A0AAD5F3F7</accession>
<dbReference type="GO" id="GO:0008270">
    <property type="term" value="F:zinc ion binding"/>
    <property type="evidence" value="ECO:0007669"/>
    <property type="project" value="UniProtKB-KW"/>
</dbReference>
<evidence type="ECO:0000256" key="1">
    <source>
        <dbReference type="PROSITE-ProRule" id="PRU00047"/>
    </source>
</evidence>
<keyword evidence="4" id="KW-1185">Reference proteome</keyword>